<feature type="compositionally biased region" description="Polar residues" evidence="1">
    <location>
        <begin position="137"/>
        <end position="150"/>
    </location>
</feature>
<evidence type="ECO:0000256" key="1">
    <source>
        <dbReference type="SAM" id="MobiDB-lite"/>
    </source>
</evidence>
<dbReference type="EMBL" id="ODYU01000932">
    <property type="protein sequence ID" value="SOQ36443.1"/>
    <property type="molecule type" value="Genomic_DNA"/>
</dbReference>
<name>A0A2H1V6H9_SPOFR</name>
<organism evidence="2">
    <name type="scientific">Spodoptera frugiperda</name>
    <name type="common">Fall armyworm</name>
    <dbReference type="NCBI Taxonomy" id="7108"/>
    <lineage>
        <taxon>Eukaryota</taxon>
        <taxon>Metazoa</taxon>
        <taxon>Ecdysozoa</taxon>
        <taxon>Arthropoda</taxon>
        <taxon>Hexapoda</taxon>
        <taxon>Insecta</taxon>
        <taxon>Pterygota</taxon>
        <taxon>Neoptera</taxon>
        <taxon>Endopterygota</taxon>
        <taxon>Lepidoptera</taxon>
        <taxon>Glossata</taxon>
        <taxon>Ditrysia</taxon>
        <taxon>Noctuoidea</taxon>
        <taxon>Noctuidae</taxon>
        <taxon>Amphipyrinae</taxon>
        <taxon>Spodoptera</taxon>
    </lineage>
</organism>
<reference evidence="2" key="1">
    <citation type="submission" date="2016-07" db="EMBL/GenBank/DDBJ databases">
        <authorList>
            <person name="Bretaudeau A."/>
        </authorList>
    </citation>
    <scope>NUCLEOTIDE SEQUENCE</scope>
    <source>
        <strain evidence="2">Rice</strain>
        <tissue evidence="2">Whole body</tissue>
    </source>
</reference>
<feature type="region of interest" description="Disordered" evidence="1">
    <location>
        <begin position="125"/>
        <end position="164"/>
    </location>
</feature>
<sequence length="164" mass="18001">MYVLCLKPGMVLDIPRSAPVPSNRCMQSCSFGRTAARPGPHTGPQLQRLPCLPKTGNAPATPWVLQVSMGADRLPSALRWFDDRSGRWLRGTLSLHYLKRRRANEPPHAPIVTRGTRGGEQAYSMRASGISKPCPATSETKQTLENQHIVTESMGKKEGKVGKN</sequence>
<feature type="compositionally biased region" description="Basic and acidic residues" evidence="1">
    <location>
        <begin position="154"/>
        <end position="164"/>
    </location>
</feature>
<proteinExistence type="predicted"/>
<accession>A0A2H1V6H9</accession>
<evidence type="ECO:0000313" key="2">
    <source>
        <dbReference type="EMBL" id="SOQ36443.1"/>
    </source>
</evidence>
<dbReference type="AlphaFoldDB" id="A0A2H1V6H9"/>
<gene>
    <name evidence="2" type="ORF">SFRICE_013797</name>
</gene>
<protein>
    <submittedName>
        <fullName evidence="2">SFRICE_013797</fullName>
    </submittedName>
</protein>